<dbReference type="RefSeq" id="WP_015469102.1">
    <property type="nucleotide sequence ID" value="NC_020813.1"/>
</dbReference>
<proteinExistence type="predicted"/>
<dbReference type="Gene3D" id="3.40.50.1820">
    <property type="entry name" value="alpha/beta hydrolase"/>
    <property type="match status" value="1"/>
</dbReference>
<dbReference type="Proteomes" id="UP000012040">
    <property type="component" value="Chromosome"/>
</dbReference>
<accession>M4V5J3</accession>
<dbReference type="AlphaFoldDB" id="M4V5J3"/>
<dbReference type="KEGG" id="bex:A11Q_392"/>
<gene>
    <name evidence="2" type="ORF">A11Q_392</name>
</gene>
<dbReference type="EMBL" id="CP003537">
    <property type="protein sequence ID" value="AGH94612.1"/>
    <property type="molecule type" value="Genomic_DNA"/>
</dbReference>
<feature type="chain" id="PRO_5004059889" description="Dienelactone hydrolase domain-containing protein" evidence="1">
    <location>
        <begin position="20"/>
        <end position="333"/>
    </location>
</feature>
<dbReference type="OrthoDB" id="217645at2"/>
<evidence type="ECO:0000256" key="1">
    <source>
        <dbReference type="SAM" id="SignalP"/>
    </source>
</evidence>
<protein>
    <recommendedName>
        <fullName evidence="4">Dienelactone hydrolase domain-containing protein</fullName>
    </recommendedName>
</protein>
<reference evidence="2 3" key="1">
    <citation type="journal article" date="2013" name="ISME J.">
        <title>By their genes ye shall know them: genomic signatures of predatory bacteria.</title>
        <authorList>
            <person name="Pasternak Z."/>
            <person name="Pietrokovski S."/>
            <person name="Rotem O."/>
            <person name="Gophna U."/>
            <person name="Lurie-Weinberger M.N."/>
            <person name="Jurkevitch E."/>
        </authorList>
    </citation>
    <scope>NUCLEOTIDE SEQUENCE [LARGE SCALE GENOMIC DNA]</scope>
    <source>
        <strain evidence="2 3">JSS</strain>
    </source>
</reference>
<dbReference type="eggNOG" id="COG1073">
    <property type="taxonomic scope" value="Bacteria"/>
</dbReference>
<dbReference type="PATRIC" id="fig|1184267.3.peg.395"/>
<dbReference type="HOGENOM" id="CLU_833311_0_0_7"/>
<dbReference type="SUPFAM" id="SSF53474">
    <property type="entry name" value="alpha/beta-Hydrolases"/>
    <property type="match status" value="1"/>
</dbReference>
<feature type="signal peptide" evidence="1">
    <location>
        <begin position="1"/>
        <end position="19"/>
    </location>
</feature>
<keyword evidence="3" id="KW-1185">Reference proteome</keyword>
<name>M4V5J3_9BACT</name>
<dbReference type="STRING" id="1184267.A11Q_392"/>
<evidence type="ECO:0008006" key="4">
    <source>
        <dbReference type="Google" id="ProtNLM"/>
    </source>
</evidence>
<sequence length="333" mass="36772">MKNTIVMLAILALAPQLLAYTPISDERRAELLVQFQYTPQVQVHKFPQQVGCKAQDVHYDTTYPQRETPYRVQAQAYVPNKANVPVVFMLPPLGGSNQLDRAMAMAFCRNNIAAFVILNDFTGLDSNTLMPVTDHDHTPRRVVSAVKGGILVAQAFPNINTRKVGLFGASLGGILGSIAYGVMPEVSAATFIVNGGDVPNTLAYSDQQPIIRIKRGRMAAENLKNEAEYEHYLNQHITLDPLHFAPLIVPESIKLYLSRNDKAVPSANQMAFYRAVGSPKETGFYAVDHGLTIFAVLGIGDQKQAIANWFHGRFAQPNPRDLYTDSVYSLDNP</sequence>
<evidence type="ECO:0000313" key="2">
    <source>
        <dbReference type="EMBL" id="AGH94612.1"/>
    </source>
</evidence>
<organism evidence="2 3">
    <name type="scientific">Pseudobdellovibrio exovorus JSS</name>
    <dbReference type="NCBI Taxonomy" id="1184267"/>
    <lineage>
        <taxon>Bacteria</taxon>
        <taxon>Pseudomonadati</taxon>
        <taxon>Bdellovibrionota</taxon>
        <taxon>Bdellovibrionia</taxon>
        <taxon>Bdellovibrionales</taxon>
        <taxon>Pseudobdellovibrionaceae</taxon>
        <taxon>Pseudobdellovibrio</taxon>
    </lineage>
</organism>
<evidence type="ECO:0000313" key="3">
    <source>
        <dbReference type="Proteomes" id="UP000012040"/>
    </source>
</evidence>
<keyword evidence="1" id="KW-0732">Signal</keyword>
<dbReference type="InterPro" id="IPR029058">
    <property type="entry name" value="AB_hydrolase_fold"/>
</dbReference>